<keyword evidence="8" id="KW-1185">Reference proteome</keyword>
<feature type="active site" description="Charge relay system" evidence="4">
    <location>
        <position position="663"/>
    </location>
</feature>
<evidence type="ECO:0000313" key="7">
    <source>
        <dbReference type="EMBL" id="KAJ4315293.1"/>
    </source>
</evidence>
<feature type="domain" description="DUF7580" evidence="6">
    <location>
        <begin position="208"/>
        <end position="540"/>
    </location>
</feature>
<dbReference type="GO" id="GO:0006508">
    <property type="term" value="P:proteolysis"/>
    <property type="evidence" value="ECO:0007669"/>
    <property type="project" value="UniProtKB-KW"/>
</dbReference>
<reference evidence="7" key="1">
    <citation type="submission" date="2022-10" db="EMBL/GenBank/DDBJ databases">
        <title>Tapping the CABI collections for fungal endophytes: first genome assemblies for Collariella, Neodidymelliopsis, Ascochyta clinopodiicola, Didymella pomorum, Didymosphaeria variabile, Neocosmospora piperis and Neocucurbitaria cava.</title>
        <authorList>
            <person name="Hill R."/>
        </authorList>
    </citation>
    <scope>NUCLEOTIDE SEQUENCE</scope>
    <source>
        <strain evidence="7">IMI 366586</strain>
    </source>
</reference>
<dbReference type="Gene3D" id="3.40.50.200">
    <property type="entry name" value="Peptidase S8/S53 domain"/>
    <property type="match status" value="1"/>
</dbReference>
<dbReference type="PRINTS" id="PR00723">
    <property type="entry name" value="SUBTILISIN"/>
</dbReference>
<name>A0A9W8W845_9HYPO</name>
<comment type="caution">
    <text evidence="7">The sequence shown here is derived from an EMBL/GenBank/DDBJ whole genome shotgun (WGS) entry which is preliminary data.</text>
</comment>
<evidence type="ECO:0000259" key="5">
    <source>
        <dbReference type="Pfam" id="PF00082"/>
    </source>
</evidence>
<dbReference type="AlphaFoldDB" id="A0A9W8W845"/>
<dbReference type="Proteomes" id="UP001140502">
    <property type="component" value="Unassembled WGS sequence"/>
</dbReference>
<feature type="domain" description="Peptidase S8/S53" evidence="5">
    <location>
        <begin position="610"/>
        <end position="841"/>
    </location>
</feature>
<dbReference type="InterPro" id="IPR036852">
    <property type="entry name" value="Peptidase_S8/S53_dom_sf"/>
</dbReference>
<sequence>MDVLTLFGLKAIAASNCVEHIRSEDMYELLVAVLPTFNAIAERACSDVSDPQSRTHTFYIHFYEKIFSLQAFFQKWDPTEIAQGISADEVEVKRNLVRVLDELENRFVSKKGREAGPAFQRLGFERRDEAYPKLQALKRILPDDGTLSEDFFADVNSIIRIDNKSSEKRESLLQNLSKALHFFYGMLPSTRESGSPCPLRFEDYPLKHVWKLTKKLFDVVQRNWCCQCSSHAKREARLNLTQCQRFETALVRGQVISSSEARFRILFPITSLDAVLWQDTEIAVKNRDHEKREHKEIERGLCNTIQGVRKGIRPRMVVFARKLWKLRVDIEDNQRSSTQVLDSKFRPLKELLQQQHQGQRHSPMALMEGKDRLILSFILATSLLHFFSGPWLQAKLTSETICFLVSNSHVSPDITKPYLTTACCSLEQEASPSELDQPHQFPYILSLGILLLEIARGTPVNLEKAQDPCVVALDCFKEWDKACGTGRSTSVRDGLHEVISACIDPRKLRQYFLDKPSVKNLEVRQYIFERILHPLENALSTAYGIQLNKLHADIARAKEVNKSGSFDHRDEHRPDKEDAAREWLSHWSGVSDLLYDCEDRLSEAAKRATRVKVAVIDTGLQLPGALQENYEDDKRINVDQSKAFILASEGQVSDDWRVDPDGHGSRVGQIILKVAPGADLHVAKVFRTKDDLEDPDIANQVHDRIAKAIKHATNEWKVDIIVMSFGFDETIPLIRNALVEASKAEKPPLFFAATRNDGAHKRMAWPARDSSVIGISSTDGNGLASPFNPSDKDTDSIMYAFGEGFPVEVAAPGNSKSSVTKYISGTSYAAPVAAALAASLLGCVRMVTETLPLDERNMYQHVPSDLQRMSGMIPVLRRHMQKQDNHGLKSLLPWDFLKPGRELKVLKDVSETLKKG</sequence>
<keyword evidence="1 4" id="KW-0645">Protease</keyword>
<feature type="active site" description="Charge relay system" evidence="4">
    <location>
        <position position="617"/>
    </location>
</feature>
<dbReference type="Pfam" id="PF24476">
    <property type="entry name" value="DUF7580"/>
    <property type="match status" value="1"/>
</dbReference>
<gene>
    <name evidence="7" type="ORF">N0V84_008449</name>
</gene>
<dbReference type="PANTHER" id="PTHR35186:SF4">
    <property type="entry name" value="PRION-INHIBITION AND PROPAGATION HELO DOMAIN-CONTAINING PROTEIN"/>
    <property type="match status" value="1"/>
</dbReference>
<dbReference type="EMBL" id="JAPEUR010000207">
    <property type="protein sequence ID" value="KAJ4315293.1"/>
    <property type="molecule type" value="Genomic_DNA"/>
</dbReference>
<keyword evidence="2 4" id="KW-0378">Hydrolase</keyword>
<dbReference type="InterPro" id="IPR056002">
    <property type="entry name" value="DUF7580"/>
</dbReference>
<dbReference type="InterPro" id="IPR015500">
    <property type="entry name" value="Peptidase_S8_subtilisin-rel"/>
</dbReference>
<dbReference type="Pfam" id="PF00082">
    <property type="entry name" value="Peptidase_S8"/>
    <property type="match status" value="1"/>
</dbReference>
<evidence type="ECO:0000256" key="3">
    <source>
        <dbReference type="ARBA" id="ARBA00022825"/>
    </source>
</evidence>
<evidence type="ECO:0000256" key="4">
    <source>
        <dbReference type="PROSITE-ProRule" id="PRU01240"/>
    </source>
</evidence>
<evidence type="ECO:0000259" key="6">
    <source>
        <dbReference type="Pfam" id="PF24476"/>
    </source>
</evidence>
<protein>
    <recommendedName>
        <fullName evidence="9">Peptidase S8/S53 domain-containing protein</fullName>
    </recommendedName>
</protein>
<proteinExistence type="inferred from homology"/>
<organism evidence="7 8">
    <name type="scientific">Fusarium piperis</name>
    <dbReference type="NCBI Taxonomy" id="1435070"/>
    <lineage>
        <taxon>Eukaryota</taxon>
        <taxon>Fungi</taxon>
        <taxon>Dikarya</taxon>
        <taxon>Ascomycota</taxon>
        <taxon>Pezizomycotina</taxon>
        <taxon>Sordariomycetes</taxon>
        <taxon>Hypocreomycetidae</taxon>
        <taxon>Hypocreales</taxon>
        <taxon>Nectriaceae</taxon>
        <taxon>Fusarium</taxon>
        <taxon>Fusarium solani species complex</taxon>
    </lineage>
</organism>
<evidence type="ECO:0000313" key="8">
    <source>
        <dbReference type="Proteomes" id="UP001140502"/>
    </source>
</evidence>
<dbReference type="InterPro" id="IPR000209">
    <property type="entry name" value="Peptidase_S8/S53_dom"/>
</dbReference>
<dbReference type="InterPro" id="IPR023828">
    <property type="entry name" value="Peptidase_S8_Ser-AS"/>
</dbReference>
<dbReference type="SUPFAM" id="SSF52743">
    <property type="entry name" value="Subtilisin-like"/>
    <property type="match status" value="1"/>
</dbReference>
<keyword evidence="3 4" id="KW-0720">Serine protease</keyword>
<evidence type="ECO:0008006" key="9">
    <source>
        <dbReference type="Google" id="ProtNLM"/>
    </source>
</evidence>
<feature type="active site" description="Charge relay system" evidence="4">
    <location>
        <position position="827"/>
    </location>
</feature>
<dbReference type="PANTHER" id="PTHR35186">
    <property type="entry name" value="ANK_REP_REGION DOMAIN-CONTAINING PROTEIN"/>
    <property type="match status" value="1"/>
</dbReference>
<dbReference type="CDD" id="cd00306">
    <property type="entry name" value="Peptidases_S8_S53"/>
    <property type="match status" value="1"/>
</dbReference>
<dbReference type="GO" id="GO:0004252">
    <property type="term" value="F:serine-type endopeptidase activity"/>
    <property type="evidence" value="ECO:0007669"/>
    <property type="project" value="UniProtKB-UniRule"/>
</dbReference>
<dbReference type="PROSITE" id="PS00138">
    <property type="entry name" value="SUBTILASE_SER"/>
    <property type="match status" value="1"/>
</dbReference>
<evidence type="ECO:0000256" key="2">
    <source>
        <dbReference type="ARBA" id="ARBA00022801"/>
    </source>
</evidence>
<evidence type="ECO:0000256" key="1">
    <source>
        <dbReference type="ARBA" id="ARBA00022670"/>
    </source>
</evidence>
<dbReference type="PROSITE" id="PS51892">
    <property type="entry name" value="SUBTILASE"/>
    <property type="match status" value="1"/>
</dbReference>
<accession>A0A9W8W845</accession>
<dbReference type="OrthoDB" id="206201at2759"/>
<comment type="similarity">
    <text evidence="4">Belongs to the peptidase S8 family.</text>
</comment>